<evidence type="ECO:0000313" key="1">
    <source>
        <dbReference type="EMBL" id="BAN53657.1"/>
    </source>
</evidence>
<evidence type="ECO:0008006" key="3">
    <source>
        <dbReference type="Google" id="ProtNLM"/>
    </source>
</evidence>
<organism evidence="1 2">
    <name type="scientific">Pseudomonas putida NBRC 14164</name>
    <dbReference type="NCBI Taxonomy" id="1211579"/>
    <lineage>
        <taxon>Bacteria</taxon>
        <taxon>Pseudomonadati</taxon>
        <taxon>Pseudomonadota</taxon>
        <taxon>Gammaproteobacteria</taxon>
        <taxon>Pseudomonadales</taxon>
        <taxon>Pseudomonadaceae</taxon>
        <taxon>Pseudomonas</taxon>
    </lineage>
</organism>
<reference evidence="1 2" key="1">
    <citation type="journal article" date="2014" name="Genome Announc.">
        <title>The Complete Genome Sequence of Pseudomonas putida NBRC 14164T Confirms High Intraspecies Variation.</title>
        <authorList>
            <person name="Ohji S."/>
            <person name="Yamazoe A."/>
            <person name="Hosoyama A."/>
            <person name="Tsuchikane K."/>
            <person name="Ezaki T."/>
            <person name="Fujita N."/>
        </authorList>
    </citation>
    <scope>NUCLEOTIDE SEQUENCE [LARGE SCALE GENOMIC DNA]</scope>
    <source>
        <strain evidence="1 2">NBRC 14164</strain>
    </source>
</reference>
<accession>A0ABN5UJJ4</accession>
<dbReference type="RefSeq" id="WP_016498909.1">
    <property type="nucleotide sequence ID" value="NC_021505.1"/>
</dbReference>
<protein>
    <recommendedName>
        <fullName evidence="3">HEAT repeat domain-containing protein</fullName>
    </recommendedName>
</protein>
<evidence type="ECO:0000313" key="2">
    <source>
        <dbReference type="Proteomes" id="UP000016702"/>
    </source>
</evidence>
<sequence length="73" mass="7308">MATTNDAIQQLIKTMNAISGVQLELKVAAAEGLGHAGGEDARAALIKIVTAISGTPLELKAAAARALGRAARG</sequence>
<proteinExistence type="predicted"/>
<dbReference type="GeneID" id="45523336"/>
<keyword evidence="2" id="KW-1185">Reference proteome</keyword>
<name>A0ABN5UJJ4_PSEPU</name>
<gene>
    <name evidence="1" type="ORF">PP4_18040</name>
</gene>
<dbReference type="EMBL" id="AP013070">
    <property type="protein sequence ID" value="BAN53657.1"/>
    <property type="molecule type" value="Genomic_DNA"/>
</dbReference>
<dbReference type="Proteomes" id="UP000016702">
    <property type="component" value="Chromosome"/>
</dbReference>